<dbReference type="Pfam" id="PF00135">
    <property type="entry name" value="COesterase"/>
    <property type="match status" value="2"/>
</dbReference>
<dbReference type="SUPFAM" id="SSF53474">
    <property type="entry name" value="alpha/beta-Hydrolases"/>
    <property type="match status" value="1"/>
</dbReference>
<feature type="region of interest" description="Disordered" evidence="4">
    <location>
        <begin position="324"/>
        <end position="380"/>
    </location>
</feature>
<dbReference type="InterPro" id="IPR002018">
    <property type="entry name" value="CarbesteraseB"/>
</dbReference>
<comment type="caution">
    <text evidence="6">The sequence shown here is derived from an EMBL/GenBank/DDBJ whole genome shotgun (WGS) entry which is preliminary data.</text>
</comment>
<organism evidence="6 7">
    <name type="scientific">Frondihabitans cladoniiphilus</name>
    <dbReference type="NCBI Taxonomy" id="715785"/>
    <lineage>
        <taxon>Bacteria</taxon>
        <taxon>Bacillati</taxon>
        <taxon>Actinomycetota</taxon>
        <taxon>Actinomycetes</taxon>
        <taxon>Micrococcales</taxon>
        <taxon>Microbacteriaceae</taxon>
        <taxon>Frondihabitans</taxon>
    </lineage>
</organism>
<dbReference type="EC" id="3.1.1.-" evidence="3"/>
<feature type="region of interest" description="Disordered" evidence="4">
    <location>
        <begin position="104"/>
        <end position="127"/>
    </location>
</feature>
<comment type="similarity">
    <text evidence="1 3">Belongs to the type-B carboxylesterase/lipase family.</text>
</comment>
<protein>
    <recommendedName>
        <fullName evidence="3">Carboxylic ester hydrolase</fullName>
        <ecNumber evidence="3">3.1.1.-</ecNumber>
    </recommendedName>
</protein>
<feature type="domain" description="Carboxylesterase type B" evidence="5">
    <location>
        <begin position="360"/>
        <end position="456"/>
    </location>
</feature>
<accession>A0ABP8WAL8</accession>
<dbReference type="Gene3D" id="3.40.50.1820">
    <property type="entry name" value="alpha/beta hydrolase"/>
    <property type="match status" value="2"/>
</dbReference>
<gene>
    <name evidence="6" type="ORF">GCM10025780_33690</name>
</gene>
<proteinExistence type="inferred from homology"/>
<evidence type="ECO:0000259" key="5">
    <source>
        <dbReference type="Pfam" id="PF00135"/>
    </source>
</evidence>
<feature type="compositionally biased region" description="Polar residues" evidence="4">
    <location>
        <begin position="324"/>
        <end position="334"/>
    </location>
</feature>
<dbReference type="PROSITE" id="PS00122">
    <property type="entry name" value="CARBOXYLESTERASE_B_1"/>
    <property type="match status" value="1"/>
</dbReference>
<evidence type="ECO:0000256" key="2">
    <source>
        <dbReference type="ARBA" id="ARBA00022801"/>
    </source>
</evidence>
<keyword evidence="7" id="KW-1185">Reference proteome</keyword>
<feature type="domain" description="Carboxylesterase type B" evidence="5">
    <location>
        <begin position="55"/>
        <end position="286"/>
    </location>
</feature>
<evidence type="ECO:0000256" key="4">
    <source>
        <dbReference type="SAM" id="MobiDB-lite"/>
    </source>
</evidence>
<feature type="region of interest" description="Disordered" evidence="4">
    <location>
        <begin position="1"/>
        <end position="46"/>
    </location>
</feature>
<name>A0ABP8WAL8_9MICO</name>
<dbReference type="RefSeq" id="WP_345377093.1">
    <property type="nucleotide sequence ID" value="NZ_BAABLM010000010.1"/>
</dbReference>
<dbReference type="InterPro" id="IPR050309">
    <property type="entry name" value="Type-B_Carboxylest/Lipase"/>
</dbReference>
<reference evidence="7" key="1">
    <citation type="journal article" date="2019" name="Int. J. Syst. Evol. Microbiol.">
        <title>The Global Catalogue of Microorganisms (GCM) 10K type strain sequencing project: providing services to taxonomists for standard genome sequencing and annotation.</title>
        <authorList>
            <consortium name="The Broad Institute Genomics Platform"/>
            <consortium name="The Broad Institute Genome Sequencing Center for Infectious Disease"/>
            <person name="Wu L."/>
            <person name="Ma J."/>
        </authorList>
    </citation>
    <scope>NUCLEOTIDE SEQUENCE [LARGE SCALE GENOMIC DNA]</scope>
    <source>
        <strain evidence="7">JCM 18956</strain>
    </source>
</reference>
<sequence>MAGGEETELQTNENELTEALTDASSGAGTEAGTEAANAGPSIPRTLTSPLLRRDVTGGTIEGTRQGPIDTWRGIPFAAPPVGDLRFRAPQPVVPWSGVRSAGDFGAINPQPVRRRSQNSPAPVGADEDSLTLNIQAPAGVQPGEGRPVMVFIHGGGYSGGSSRDFSGHGESFVLEGGVLYVSFNYRLGSLGYLDFTRYATPERPIESNLGLRDQLAALEWVRDNIAQFGGDPANVTIFGESAGAGSVTTLLGVPRADGLFARAIAQSAPPSAVFRSRLSQTWAEEFVTILREQRRLRLEELERAASEPGYDPEAHDDVAHSAFAQSADASNNGGRKSDAPREHRFRIPVVTRTRDARAARAHAPQAAHATQVTQASQAAPDPSDLALLLEATPDELVAATSELSRQTPDAYPGAFCLAPTVDGEFVPEHPMRAVREGRGIQVPLIIGTNFREGSVFRGPLDILPTTAPRIGGMFSRAPSAGKKRMHASYPGLPSRHDGLTFGGDYAFWYPSTLLADWHSRHAPTRAYRFDFAPRLLRLVGLDATHGVEMFAPFDRFDLPLVRAMTSLGGRESYAAAGRRMRDAWLAFAKDGSFPDDWPAYGEETRTTRIIDVEDRLEDDPRHDARLAWKAFLPIFETLW</sequence>
<dbReference type="InterPro" id="IPR019826">
    <property type="entry name" value="Carboxylesterase_B_AS"/>
</dbReference>
<dbReference type="PANTHER" id="PTHR11559">
    <property type="entry name" value="CARBOXYLESTERASE"/>
    <property type="match status" value="1"/>
</dbReference>
<evidence type="ECO:0000313" key="6">
    <source>
        <dbReference type="EMBL" id="GAA4684771.1"/>
    </source>
</evidence>
<evidence type="ECO:0000256" key="3">
    <source>
        <dbReference type="RuleBase" id="RU361235"/>
    </source>
</evidence>
<keyword evidence="2 3" id="KW-0378">Hydrolase</keyword>
<feature type="compositionally biased region" description="Low complexity" evidence="4">
    <location>
        <begin position="9"/>
        <end position="39"/>
    </location>
</feature>
<feature type="compositionally biased region" description="Low complexity" evidence="4">
    <location>
        <begin position="361"/>
        <end position="380"/>
    </location>
</feature>
<dbReference type="InterPro" id="IPR029058">
    <property type="entry name" value="AB_hydrolase_fold"/>
</dbReference>
<dbReference type="EMBL" id="BAABLM010000010">
    <property type="protein sequence ID" value="GAA4684771.1"/>
    <property type="molecule type" value="Genomic_DNA"/>
</dbReference>
<evidence type="ECO:0000313" key="7">
    <source>
        <dbReference type="Proteomes" id="UP001501295"/>
    </source>
</evidence>
<dbReference type="Proteomes" id="UP001501295">
    <property type="component" value="Unassembled WGS sequence"/>
</dbReference>
<evidence type="ECO:0000256" key="1">
    <source>
        <dbReference type="ARBA" id="ARBA00005964"/>
    </source>
</evidence>